<sequence length="143" mass="15506">MSSGWDWEVLAEGSTVSEGIQKFGKYFARKGWFGFDKSSPEQTAVTHENGKHITAKERIEDVKEEGWNVGENGRRILVEVATAYAITKVLLPARVILSVWATPWFARNVLGALRSLFGRGAGRAVKGGAAGAGGRVMGKVVEK</sequence>
<dbReference type="AlphaFoldDB" id="A0A9P6VEW9"/>
<keyword evidence="2" id="KW-1185">Reference proteome</keyword>
<protein>
    <submittedName>
        <fullName evidence="1">Uncharacterized protein</fullName>
    </submittedName>
</protein>
<evidence type="ECO:0000313" key="1">
    <source>
        <dbReference type="EMBL" id="KAG0646640.1"/>
    </source>
</evidence>
<accession>A0A9P6VEW9</accession>
<dbReference type="PANTHER" id="PTHR28002">
    <property type="entry name" value="MIOREX COMPLEX COMPONENT 11"/>
    <property type="match status" value="1"/>
</dbReference>
<dbReference type="EMBL" id="VNKQ01000015">
    <property type="protein sequence ID" value="KAG0646640.1"/>
    <property type="molecule type" value="Genomic_DNA"/>
</dbReference>
<evidence type="ECO:0000313" key="2">
    <source>
        <dbReference type="Proteomes" id="UP000785200"/>
    </source>
</evidence>
<organism evidence="1 2">
    <name type="scientific">Hyphodiscus hymeniophilus</name>
    <dbReference type="NCBI Taxonomy" id="353542"/>
    <lineage>
        <taxon>Eukaryota</taxon>
        <taxon>Fungi</taxon>
        <taxon>Dikarya</taxon>
        <taxon>Ascomycota</taxon>
        <taxon>Pezizomycotina</taxon>
        <taxon>Leotiomycetes</taxon>
        <taxon>Helotiales</taxon>
        <taxon>Hyphodiscaceae</taxon>
        <taxon>Hyphodiscus</taxon>
    </lineage>
</organism>
<name>A0A9P6VEW9_9HELO</name>
<dbReference type="Proteomes" id="UP000785200">
    <property type="component" value="Unassembled WGS sequence"/>
</dbReference>
<proteinExistence type="predicted"/>
<gene>
    <name evidence="1" type="ORF">D0Z07_7482</name>
</gene>
<dbReference type="OrthoDB" id="5580261at2759"/>
<dbReference type="PANTHER" id="PTHR28002:SF1">
    <property type="entry name" value="MIOREX COMPLEX COMPONENT 11"/>
    <property type="match status" value="1"/>
</dbReference>
<dbReference type="GO" id="GO:0005739">
    <property type="term" value="C:mitochondrion"/>
    <property type="evidence" value="ECO:0007669"/>
    <property type="project" value="TreeGrafter"/>
</dbReference>
<comment type="caution">
    <text evidence="1">The sequence shown here is derived from an EMBL/GenBank/DDBJ whole genome shotgun (WGS) entry which is preliminary data.</text>
</comment>
<reference evidence="1" key="1">
    <citation type="submission" date="2019-07" db="EMBL/GenBank/DDBJ databases">
        <title>Hyphodiscus hymeniophilus genome sequencing and assembly.</title>
        <authorList>
            <person name="Kramer G."/>
            <person name="Nodwell J."/>
        </authorList>
    </citation>
    <scope>NUCLEOTIDE SEQUENCE</scope>
    <source>
        <strain evidence="1">ATCC 34498</strain>
    </source>
</reference>
<dbReference type="InterPro" id="IPR018811">
    <property type="entry name" value="MRX11"/>
</dbReference>